<dbReference type="AlphaFoldDB" id="A0AAD3N8L7"/>
<name>A0AAD3N8L7_LATJO</name>
<evidence type="ECO:0000313" key="2">
    <source>
        <dbReference type="EMBL" id="GLD66831.1"/>
    </source>
</evidence>
<evidence type="ECO:0000313" key="3">
    <source>
        <dbReference type="Proteomes" id="UP001279410"/>
    </source>
</evidence>
<dbReference type="EMBL" id="BRZM01000098">
    <property type="protein sequence ID" value="GLD66831.1"/>
    <property type="molecule type" value="Genomic_DNA"/>
</dbReference>
<dbReference type="GO" id="GO:0005737">
    <property type="term" value="C:cytoplasm"/>
    <property type="evidence" value="ECO:0007669"/>
    <property type="project" value="TreeGrafter"/>
</dbReference>
<sequence length="150" mass="16768">MSHCCFRPARGGLEEEEEEQEEEDGVAHIAGQSCWSGDAGVCGVWRVVGWVYTQPWASGVVLGVVILLPCALFAYMLLYCPPLDIDLSYSAFEVHSDFSAERFDALTIAVKTQLGSWDRRRRDLDNSESEALRDLQLEKLGRPGSVEQDR</sequence>
<comment type="caution">
    <text evidence="2">The sequence shown here is derived from an EMBL/GenBank/DDBJ whole genome shotgun (WGS) entry which is preliminary data.</text>
</comment>
<evidence type="ECO:0000256" key="1">
    <source>
        <dbReference type="SAM" id="Phobius"/>
    </source>
</evidence>
<gene>
    <name evidence="2" type="ORF">AKAME5_001820600</name>
</gene>
<dbReference type="PANTHER" id="PTHR46687">
    <property type="entry name" value="PROTEIN DISPATCHED HOMOLOG 3"/>
    <property type="match status" value="1"/>
</dbReference>
<dbReference type="PANTHER" id="PTHR46687:SF1">
    <property type="entry name" value="PROTEIN DISPATCHED HOMOLOG 3"/>
    <property type="match status" value="1"/>
</dbReference>
<reference evidence="2" key="1">
    <citation type="submission" date="2022-08" db="EMBL/GenBank/DDBJ databases">
        <title>Genome sequencing of akame (Lates japonicus).</title>
        <authorList>
            <person name="Hashiguchi Y."/>
            <person name="Takahashi H."/>
        </authorList>
    </citation>
    <scope>NUCLEOTIDE SEQUENCE</scope>
    <source>
        <strain evidence="2">Kochi</strain>
    </source>
</reference>
<keyword evidence="3" id="KW-1185">Reference proteome</keyword>
<keyword evidence="1" id="KW-0472">Membrane</keyword>
<keyword evidence="1" id="KW-1133">Transmembrane helix</keyword>
<feature type="transmembrane region" description="Helical" evidence="1">
    <location>
        <begin position="56"/>
        <end position="78"/>
    </location>
</feature>
<protein>
    <submittedName>
        <fullName evidence="2">Protein dispatched homolog 3 isoform X1</fullName>
    </submittedName>
</protein>
<accession>A0AAD3N8L7</accession>
<dbReference type="Proteomes" id="UP001279410">
    <property type="component" value="Unassembled WGS sequence"/>
</dbReference>
<keyword evidence="1" id="KW-0812">Transmembrane</keyword>
<proteinExistence type="predicted"/>
<dbReference type="InterPro" id="IPR042480">
    <property type="entry name" value="DISP3"/>
</dbReference>
<organism evidence="2 3">
    <name type="scientific">Lates japonicus</name>
    <name type="common">Japanese lates</name>
    <dbReference type="NCBI Taxonomy" id="270547"/>
    <lineage>
        <taxon>Eukaryota</taxon>
        <taxon>Metazoa</taxon>
        <taxon>Chordata</taxon>
        <taxon>Craniata</taxon>
        <taxon>Vertebrata</taxon>
        <taxon>Euteleostomi</taxon>
        <taxon>Actinopterygii</taxon>
        <taxon>Neopterygii</taxon>
        <taxon>Teleostei</taxon>
        <taxon>Neoteleostei</taxon>
        <taxon>Acanthomorphata</taxon>
        <taxon>Carangaria</taxon>
        <taxon>Carangaria incertae sedis</taxon>
        <taxon>Centropomidae</taxon>
        <taxon>Lates</taxon>
    </lineage>
</organism>